<dbReference type="InterPro" id="IPR010987">
    <property type="entry name" value="Glutathione-S-Trfase_C-like"/>
</dbReference>
<dbReference type="OrthoDB" id="2309723at2759"/>
<dbReference type="EMBL" id="MU006783">
    <property type="protein sequence ID" value="KAF2641515.1"/>
    <property type="molecule type" value="Genomic_DNA"/>
</dbReference>
<dbReference type="AlphaFoldDB" id="A0A6A6S1W3"/>
<keyword evidence="5" id="KW-1185">Reference proteome</keyword>
<dbReference type="Pfam" id="PF13409">
    <property type="entry name" value="GST_N_2"/>
    <property type="match status" value="1"/>
</dbReference>
<dbReference type="InterPro" id="IPR040079">
    <property type="entry name" value="Glutathione_S-Trfase"/>
</dbReference>
<evidence type="ECO:0000313" key="5">
    <source>
        <dbReference type="Proteomes" id="UP000799753"/>
    </source>
</evidence>
<dbReference type="SUPFAM" id="SSF52833">
    <property type="entry name" value="Thioredoxin-like"/>
    <property type="match status" value="1"/>
</dbReference>
<dbReference type="SFLD" id="SFLDS00019">
    <property type="entry name" value="Glutathione_Transferase_(cytos"/>
    <property type="match status" value="1"/>
</dbReference>
<dbReference type="PANTHER" id="PTHR44051">
    <property type="entry name" value="GLUTATHIONE S-TRANSFERASE-RELATED"/>
    <property type="match status" value="1"/>
</dbReference>
<feature type="domain" description="GST C-terminal" evidence="3">
    <location>
        <begin position="98"/>
        <end position="222"/>
    </location>
</feature>
<dbReference type="InterPro" id="IPR004046">
    <property type="entry name" value="GST_C"/>
</dbReference>
<dbReference type="Proteomes" id="UP000799753">
    <property type="component" value="Unassembled WGS sequence"/>
</dbReference>
<organism evidence="4 5">
    <name type="scientific">Massarina eburnea CBS 473.64</name>
    <dbReference type="NCBI Taxonomy" id="1395130"/>
    <lineage>
        <taxon>Eukaryota</taxon>
        <taxon>Fungi</taxon>
        <taxon>Dikarya</taxon>
        <taxon>Ascomycota</taxon>
        <taxon>Pezizomycotina</taxon>
        <taxon>Dothideomycetes</taxon>
        <taxon>Pleosporomycetidae</taxon>
        <taxon>Pleosporales</taxon>
        <taxon>Massarineae</taxon>
        <taxon>Massarinaceae</taxon>
        <taxon>Massarina</taxon>
    </lineage>
</organism>
<gene>
    <name evidence="4" type="ORF">P280DRAFT_469129</name>
</gene>
<reference evidence="4" key="1">
    <citation type="journal article" date="2020" name="Stud. Mycol.">
        <title>101 Dothideomycetes genomes: a test case for predicting lifestyles and emergence of pathogens.</title>
        <authorList>
            <person name="Haridas S."/>
            <person name="Albert R."/>
            <person name="Binder M."/>
            <person name="Bloem J."/>
            <person name="Labutti K."/>
            <person name="Salamov A."/>
            <person name="Andreopoulos B."/>
            <person name="Baker S."/>
            <person name="Barry K."/>
            <person name="Bills G."/>
            <person name="Bluhm B."/>
            <person name="Cannon C."/>
            <person name="Castanera R."/>
            <person name="Culley D."/>
            <person name="Daum C."/>
            <person name="Ezra D."/>
            <person name="Gonzalez J."/>
            <person name="Henrissat B."/>
            <person name="Kuo A."/>
            <person name="Liang C."/>
            <person name="Lipzen A."/>
            <person name="Lutzoni F."/>
            <person name="Magnuson J."/>
            <person name="Mondo S."/>
            <person name="Nolan M."/>
            <person name="Ohm R."/>
            <person name="Pangilinan J."/>
            <person name="Park H.-J."/>
            <person name="Ramirez L."/>
            <person name="Alfaro M."/>
            <person name="Sun H."/>
            <person name="Tritt A."/>
            <person name="Yoshinaga Y."/>
            <person name="Zwiers L.-H."/>
            <person name="Turgeon B."/>
            <person name="Goodwin S."/>
            <person name="Spatafora J."/>
            <person name="Crous P."/>
            <person name="Grigoriev I."/>
        </authorList>
    </citation>
    <scope>NUCLEOTIDE SEQUENCE</scope>
    <source>
        <strain evidence="4">CBS 473.64</strain>
    </source>
</reference>
<accession>A0A6A6S1W3</accession>
<dbReference type="InterPro" id="IPR004045">
    <property type="entry name" value="Glutathione_S-Trfase_N"/>
</dbReference>
<evidence type="ECO:0000256" key="1">
    <source>
        <dbReference type="ARBA" id="ARBA00007409"/>
    </source>
</evidence>
<dbReference type="PROSITE" id="PS50405">
    <property type="entry name" value="GST_CTER"/>
    <property type="match status" value="1"/>
</dbReference>
<name>A0A6A6S1W3_9PLEO</name>
<sequence>MVLTIHHMGISQSERIIWLCEELGIEYKLIKHVRDPVLAPTSLKINGNDTGKAPFIEDPESGITLAESGAIVEYILARNATGELGGYLGEKKLAKKYGEKGYVDYIYWFHYANAGLQPAMMGSMFLDLVSLDNDDRTKTWADQRLHATLKHVDDRLAEAKWLAGDDFTAADIMVVYSLTTQRYFGPKVSYKGYANIVRFLGDVKERPAYGRAMEKGDPEMRLLLGEEPPVKTLVEAGGVGSDVWKK</sequence>
<dbReference type="SFLD" id="SFLDG00358">
    <property type="entry name" value="Main_(cytGST)"/>
    <property type="match status" value="1"/>
</dbReference>
<dbReference type="Pfam" id="PF14497">
    <property type="entry name" value="GST_C_3"/>
    <property type="match status" value="1"/>
</dbReference>
<dbReference type="Gene3D" id="3.40.30.10">
    <property type="entry name" value="Glutaredoxin"/>
    <property type="match status" value="1"/>
</dbReference>
<protein>
    <submittedName>
        <fullName evidence="4">Glutathione S-transferas-like protein</fullName>
    </submittedName>
</protein>
<dbReference type="InterPro" id="IPR036282">
    <property type="entry name" value="Glutathione-S-Trfase_C_sf"/>
</dbReference>
<evidence type="ECO:0000259" key="3">
    <source>
        <dbReference type="PROSITE" id="PS50405"/>
    </source>
</evidence>
<dbReference type="PROSITE" id="PS50404">
    <property type="entry name" value="GST_NTER"/>
    <property type="match status" value="1"/>
</dbReference>
<feature type="domain" description="GST N-terminal" evidence="2">
    <location>
        <begin position="1"/>
        <end position="83"/>
    </location>
</feature>
<dbReference type="Gene3D" id="1.20.1050.10">
    <property type="match status" value="1"/>
</dbReference>
<comment type="similarity">
    <text evidence="1">Belongs to the GST superfamily.</text>
</comment>
<dbReference type="InterPro" id="IPR036249">
    <property type="entry name" value="Thioredoxin-like_sf"/>
</dbReference>
<dbReference type="SUPFAM" id="SSF47616">
    <property type="entry name" value="GST C-terminal domain-like"/>
    <property type="match status" value="1"/>
</dbReference>
<evidence type="ECO:0000259" key="2">
    <source>
        <dbReference type="PROSITE" id="PS50404"/>
    </source>
</evidence>
<proteinExistence type="inferred from homology"/>
<evidence type="ECO:0000313" key="4">
    <source>
        <dbReference type="EMBL" id="KAF2641515.1"/>
    </source>
</evidence>
<dbReference type="CDD" id="cd03046">
    <property type="entry name" value="GST_N_GTT1_like"/>
    <property type="match status" value="1"/>
</dbReference>
<dbReference type="PANTHER" id="PTHR44051:SF9">
    <property type="entry name" value="GLUTATHIONE S-TRANSFERASE 1"/>
    <property type="match status" value="1"/>
</dbReference>